<name>A0A7Z0GPY4_9MICC</name>
<evidence type="ECO:0000313" key="3">
    <source>
        <dbReference type="EMBL" id="NYJ79733.1"/>
    </source>
</evidence>
<organism evidence="3 4">
    <name type="scientific">Nesterenkonia xinjiangensis</name>
    <dbReference type="NCBI Taxonomy" id="225327"/>
    <lineage>
        <taxon>Bacteria</taxon>
        <taxon>Bacillati</taxon>
        <taxon>Actinomycetota</taxon>
        <taxon>Actinomycetes</taxon>
        <taxon>Micrococcales</taxon>
        <taxon>Micrococcaceae</taxon>
        <taxon>Nesterenkonia</taxon>
    </lineage>
</organism>
<evidence type="ECO:0000256" key="1">
    <source>
        <dbReference type="SAM" id="MobiDB-lite"/>
    </source>
</evidence>
<gene>
    <name evidence="3" type="ORF">HNR09_003144</name>
</gene>
<dbReference type="Proteomes" id="UP000535437">
    <property type="component" value="Unassembled WGS sequence"/>
</dbReference>
<keyword evidence="2" id="KW-0812">Transmembrane</keyword>
<feature type="transmembrane region" description="Helical" evidence="2">
    <location>
        <begin position="36"/>
        <end position="60"/>
    </location>
</feature>
<feature type="region of interest" description="Disordered" evidence="1">
    <location>
        <begin position="149"/>
        <end position="168"/>
    </location>
</feature>
<feature type="transmembrane region" description="Helical" evidence="2">
    <location>
        <begin position="92"/>
        <end position="107"/>
    </location>
</feature>
<dbReference type="Pfam" id="PF14017">
    <property type="entry name" value="DUF4233"/>
    <property type="match status" value="1"/>
</dbReference>
<feature type="transmembrane region" description="Helical" evidence="2">
    <location>
        <begin position="113"/>
        <end position="130"/>
    </location>
</feature>
<feature type="compositionally biased region" description="Basic and acidic residues" evidence="1">
    <location>
        <begin position="1"/>
        <end position="24"/>
    </location>
</feature>
<keyword evidence="2" id="KW-1133">Transmembrane helix</keyword>
<protein>
    <submittedName>
        <fullName evidence="3">Putative membrane protein</fullName>
    </submittedName>
</protein>
<feature type="region of interest" description="Disordered" evidence="1">
    <location>
        <begin position="1"/>
        <end position="27"/>
    </location>
</feature>
<keyword evidence="4" id="KW-1185">Reference proteome</keyword>
<dbReference type="RefSeq" id="WP_179542903.1">
    <property type="nucleotide sequence ID" value="NZ_BAAALL010000003.1"/>
</dbReference>
<feature type="transmembrane region" description="Helical" evidence="2">
    <location>
        <begin position="66"/>
        <end position="85"/>
    </location>
</feature>
<comment type="caution">
    <text evidence="3">The sequence shown here is derived from an EMBL/GenBank/DDBJ whole genome shotgun (WGS) entry which is preliminary data.</text>
</comment>
<evidence type="ECO:0000256" key="2">
    <source>
        <dbReference type="SAM" id="Phobius"/>
    </source>
</evidence>
<accession>A0A7Z0GPY4</accession>
<keyword evidence="2" id="KW-0472">Membrane</keyword>
<sequence length="168" mass="19586">MAGQDDDARAGRPRRETRAQREWRPGMTRPPRSVRVMFASAVLSLEALLMFFYGLMAWGLHQNEWFAWWLFGGSLVVSALLILTCAVLTRPWGYWMGWILQGVIIAGGVFEPFMYFVGVMFLACWWYAVVKGRQLDREKMERWRAEERLAAEAEPGRPETEHMHREES</sequence>
<proteinExistence type="predicted"/>
<evidence type="ECO:0000313" key="4">
    <source>
        <dbReference type="Proteomes" id="UP000535437"/>
    </source>
</evidence>
<reference evidence="3 4" key="1">
    <citation type="submission" date="2020-07" db="EMBL/GenBank/DDBJ databases">
        <title>Sequencing the genomes of 1000 actinobacteria strains.</title>
        <authorList>
            <person name="Klenk H.-P."/>
        </authorList>
    </citation>
    <scope>NUCLEOTIDE SEQUENCE [LARGE SCALE GENOMIC DNA]</scope>
    <source>
        <strain evidence="3 4">DSM 15475</strain>
    </source>
</reference>
<dbReference type="InterPro" id="IPR025327">
    <property type="entry name" value="DUF4233"/>
</dbReference>
<dbReference type="EMBL" id="JACCFY010000001">
    <property type="protein sequence ID" value="NYJ79733.1"/>
    <property type="molecule type" value="Genomic_DNA"/>
</dbReference>
<dbReference type="AlphaFoldDB" id="A0A7Z0GPY4"/>